<accession>L0K2P7</accession>
<dbReference type="EMBL" id="CP003929">
    <property type="protein sequence ID" value="AGB38639.1"/>
    <property type="molecule type" value="Genomic_DNA"/>
</dbReference>
<proteinExistence type="predicted"/>
<dbReference type="eggNOG" id="arCOG02488">
    <property type="taxonomic scope" value="Archaea"/>
</dbReference>
<dbReference type="GeneID" id="14403268"/>
<evidence type="ECO:0000256" key="3">
    <source>
        <dbReference type="SAM" id="Phobius"/>
    </source>
</evidence>
<feature type="region of interest" description="Disordered" evidence="2">
    <location>
        <begin position="196"/>
        <end position="227"/>
    </location>
</feature>
<organism evidence="4 5">
    <name type="scientific">Natronococcus occultus SP4</name>
    <dbReference type="NCBI Taxonomy" id="694430"/>
    <lineage>
        <taxon>Archaea</taxon>
        <taxon>Methanobacteriati</taxon>
        <taxon>Methanobacteriota</taxon>
        <taxon>Stenosarchaea group</taxon>
        <taxon>Halobacteria</taxon>
        <taxon>Halobacteriales</taxon>
        <taxon>Natrialbaceae</taxon>
        <taxon>Natronococcus</taxon>
    </lineage>
</organism>
<dbReference type="Proteomes" id="UP000010878">
    <property type="component" value="Chromosome"/>
</dbReference>
<evidence type="ECO:0000313" key="4">
    <source>
        <dbReference type="EMBL" id="AGB38639.1"/>
    </source>
</evidence>
<feature type="compositionally biased region" description="Acidic residues" evidence="2">
    <location>
        <begin position="61"/>
        <end position="73"/>
    </location>
</feature>
<evidence type="ECO:0008006" key="6">
    <source>
        <dbReference type="Google" id="ProtNLM"/>
    </source>
</evidence>
<evidence type="ECO:0000313" key="5">
    <source>
        <dbReference type="Proteomes" id="UP000010878"/>
    </source>
</evidence>
<gene>
    <name evidence="4" type="ORF">Natoc_2881</name>
</gene>
<reference evidence="4 5" key="1">
    <citation type="submission" date="2012-11" db="EMBL/GenBank/DDBJ databases">
        <title>FINISHED of Natronococcus occultus SP4, DSM 3396.</title>
        <authorList>
            <consortium name="DOE Joint Genome Institute"/>
            <person name="Eisen J."/>
            <person name="Huntemann M."/>
            <person name="Wei C.-L."/>
            <person name="Han J."/>
            <person name="Detter J.C."/>
            <person name="Han C."/>
            <person name="Tapia R."/>
            <person name="Chen A."/>
            <person name="Kyrpides N."/>
            <person name="Mavromatis K."/>
            <person name="Markowitz V."/>
            <person name="Szeto E."/>
            <person name="Ivanova N."/>
            <person name="Mikhailova N."/>
            <person name="Ovchinnikova G."/>
            <person name="Pagani I."/>
            <person name="Pati A."/>
            <person name="Goodwin L."/>
            <person name="Nordberg H.P."/>
            <person name="Cantor M.N."/>
            <person name="Hua S.X."/>
            <person name="Woyke T."/>
            <person name="Eisen J."/>
            <person name="Klenk H.-P."/>
            <person name="Klenk H.-P."/>
        </authorList>
    </citation>
    <scope>NUCLEOTIDE SEQUENCE [LARGE SCALE GENOMIC DNA]</scope>
    <source>
        <strain evidence="4 5">SP4</strain>
    </source>
</reference>
<keyword evidence="3" id="KW-0812">Transmembrane</keyword>
<keyword evidence="3" id="KW-0472">Membrane</keyword>
<evidence type="ECO:0000256" key="1">
    <source>
        <dbReference type="SAM" id="Coils"/>
    </source>
</evidence>
<keyword evidence="5" id="KW-1185">Reference proteome</keyword>
<feature type="compositionally biased region" description="Polar residues" evidence="2">
    <location>
        <begin position="210"/>
        <end position="225"/>
    </location>
</feature>
<name>L0K2P7_9EURY</name>
<dbReference type="OrthoDB" id="206387at2157"/>
<dbReference type="KEGG" id="nou:Natoc_2881"/>
<feature type="coiled-coil region" evidence="1">
    <location>
        <begin position="131"/>
        <end position="187"/>
    </location>
</feature>
<keyword evidence="3" id="KW-1133">Transmembrane helix</keyword>
<feature type="transmembrane region" description="Helical" evidence="3">
    <location>
        <begin position="539"/>
        <end position="558"/>
    </location>
</feature>
<dbReference type="STRING" id="694430.Natoc_2881"/>
<sequence length="689" mass="73745">MNHVAVRALVLVLLACSLPIVASAGVAGAPAASSSQSVASDALAQTDEPATNETPRHQNPDEYDGSGDDEELESWLEDQLASQLQDSTVALSEGQYDQARDHVGEEYEERLEQYAEVTGGTGDEDDPSEAYRNASQEHERMAEIIEEYEQTQAEYEEALAEGDEERAHELARELEALYDELDEAGENAVTSYETIANETDQDLSDAADSINESRSSIDSEQSAVRDQQFVETELDLEVADETASFDDPMVVHGEVRTEDGSPVEEGELEILVEDDPVELGEPSEEWWAGEDRFEFEYRPTDLDLEAETVTVEYVPDGDTDYLGSEAELEVSPEQTTATIDDFATTGEATYGEPVSVSGSVSAAGAPVDDVPVAISVDGELLGTTNTTDGEFDGTVSVPANVSEGEGTITASLPFEDRTLTASPAEAPITVTETDTELTASATAIGEEEIAVDGSFETAAGDPLDNQTLEVRIDGVTAETVETDADGEISGTVETGAVDDEDVTVTVVFDGTESNLAAAEAESTVAMPDGGDSLSVPRSAIVGVGALLGVGMLGLAGWWRRRSRRDERDRAPAAAVAAAGPDIDPVATRDRVDGLLERADERRRDGRHDTAVRTAYAAVRHAYGSALGRPGAATHWEFYREHADETDPEALRELVETYELAAFTPNPVTADQSDRVLALAEQLREDADLE</sequence>
<evidence type="ECO:0000256" key="2">
    <source>
        <dbReference type="SAM" id="MobiDB-lite"/>
    </source>
</evidence>
<dbReference type="AlphaFoldDB" id="L0K2P7"/>
<feature type="region of interest" description="Disordered" evidence="2">
    <location>
        <begin position="38"/>
        <end position="73"/>
    </location>
</feature>
<dbReference type="HOGENOM" id="CLU_023020_0_0_2"/>
<dbReference type="RefSeq" id="WP_015322078.1">
    <property type="nucleotide sequence ID" value="NC_019974.1"/>
</dbReference>
<keyword evidence="1" id="KW-0175">Coiled coil</keyword>
<protein>
    <recommendedName>
        <fullName evidence="6">DUF4129 domain-containing protein</fullName>
    </recommendedName>
</protein>